<dbReference type="Pfam" id="PF00498">
    <property type="entry name" value="FHA"/>
    <property type="match status" value="1"/>
</dbReference>
<evidence type="ECO:0000313" key="5">
    <source>
        <dbReference type="Proteomes" id="UP001168575"/>
    </source>
</evidence>
<dbReference type="PROSITE" id="PS50006">
    <property type="entry name" value="FHA_DOMAIN"/>
    <property type="match status" value="1"/>
</dbReference>
<dbReference type="SMART" id="SM00240">
    <property type="entry name" value="FHA"/>
    <property type="match status" value="1"/>
</dbReference>
<dbReference type="Pfam" id="PF12401">
    <property type="entry name" value="FhaA_N"/>
    <property type="match status" value="1"/>
</dbReference>
<dbReference type="CDD" id="cd00060">
    <property type="entry name" value="FHA"/>
    <property type="match status" value="1"/>
</dbReference>
<keyword evidence="1" id="KW-0597">Phosphoprotein</keyword>
<dbReference type="SUPFAM" id="SSF49879">
    <property type="entry name" value="SMAD/FHA domain"/>
    <property type="match status" value="1"/>
</dbReference>
<reference evidence="4" key="1">
    <citation type="submission" date="2023-07" db="EMBL/GenBank/DDBJ databases">
        <title>Between Cages and Wild: Unraveling the Impact of Captivity on Animal Microbiomes and Antimicrobial Resistance.</title>
        <authorList>
            <person name="Schmartz G.P."/>
            <person name="Rehner J."/>
            <person name="Schuff M.J."/>
            <person name="Becker S.L."/>
            <person name="Kravczyk M."/>
            <person name="Gurevich A."/>
            <person name="Francke R."/>
            <person name="Mueller R."/>
            <person name="Keller V."/>
            <person name="Keller A."/>
        </authorList>
    </citation>
    <scope>NUCLEOTIDE SEQUENCE</scope>
    <source>
        <strain evidence="4">S12M_St_49</strain>
    </source>
</reference>
<dbReference type="InterPro" id="IPR050923">
    <property type="entry name" value="Cell_Proc_Reg/RNA_Proc"/>
</dbReference>
<accession>A0AA43RK29</accession>
<dbReference type="Proteomes" id="UP001168575">
    <property type="component" value="Unassembled WGS sequence"/>
</dbReference>
<name>A0AA43RK29_9ACTN</name>
<organism evidence="4 5">
    <name type="scientific">Phoenicibacter congonensis</name>
    <dbReference type="NCBI Taxonomy" id="1944646"/>
    <lineage>
        <taxon>Bacteria</taxon>
        <taxon>Bacillati</taxon>
        <taxon>Actinomycetota</taxon>
        <taxon>Coriobacteriia</taxon>
        <taxon>Eggerthellales</taxon>
        <taxon>Eggerthellaceae</taxon>
        <taxon>Phoenicibacter</taxon>
    </lineage>
</organism>
<dbReference type="InterPro" id="IPR042287">
    <property type="entry name" value="FhaA_N_sf"/>
</dbReference>
<dbReference type="AlphaFoldDB" id="A0AA43RK29"/>
<gene>
    <name evidence="4" type="ORF">Q3982_06355</name>
</gene>
<feature type="compositionally biased region" description="Low complexity" evidence="2">
    <location>
        <begin position="185"/>
        <end position="198"/>
    </location>
</feature>
<sequence length="424" mass="45864">MGFFSKFESKVEDGVEGAASAFEKSALTPVQITKKAEKQMRREKIIDNGRQLAPTLYTCLVSEEDDQRLFGYYPTLAGEVETFLAAKAQDAGLHLDCKPLVRFVSDPDLRRGKFDVIAELVAASTIQDLREQENERYGIATTPSVPSQRGPVQLAQNQAPAQRRQAVPASQQQENPRLSRMRNEQPQAQPQAAPAPYVPVNPNQAVNRAFNAGVAASAAAANAVPAAVEAVPAAVRAQELTDMSRIPSVDAIPAQQHPHVAPSQVPSVDSASQNDAFAGLDVMNETPAQAAYERQLQQQQQFNAAAAAPAPVDFSNEKTSVVAPAAAPVQENVYFYDEDNDIAYALTGQVERIGRESNNDIVISDINASRTHAEIHMEPNGTWIISDLGSTNGLFVNGRRVKSAPLNDADIVLIGTTRLEFQLL</sequence>
<dbReference type="InterPro" id="IPR022128">
    <property type="entry name" value="FhaA_N"/>
</dbReference>
<comment type="caution">
    <text evidence="4">The sequence shown here is derived from an EMBL/GenBank/DDBJ whole genome shotgun (WGS) entry which is preliminary data.</text>
</comment>
<evidence type="ECO:0000259" key="3">
    <source>
        <dbReference type="PROSITE" id="PS50006"/>
    </source>
</evidence>
<dbReference type="Gene3D" id="3.30.2320.60">
    <property type="entry name" value="FhaA, phosphopeptide-binding domain (DUF3662)"/>
    <property type="match status" value="1"/>
</dbReference>
<evidence type="ECO:0000313" key="4">
    <source>
        <dbReference type="EMBL" id="MDO4842281.1"/>
    </source>
</evidence>
<feature type="region of interest" description="Disordered" evidence="2">
    <location>
        <begin position="141"/>
        <end position="198"/>
    </location>
</feature>
<proteinExistence type="predicted"/>
<dbReference type="Gene3D" id="2.60.200.20">
    <property type="match status" value="1"/>
</dbReference>
<feature type="domain" description="FHA" evidence="3">
    <location>
        <begin position="351"/>
        <end position="401"/>
    </location>
</feature>
<dbReference type="InterPro" id="IPR008984">
    <property type="entry name" value="SMAD_FHA_dom_sf"/>
</dbReference>
<keyword evidence="5" id="KW-1185">Reference proteome</keyword>
<dbReference type="InterPro" id="IPR000253">
    <property type="entry name" value="FHA_dom"/>
</dbReference>
<feature type="compositionally biased region" description="Low complexity" evidence="2">
    <location>
        <begin position="153"/>
        <end position="173"/>
    </location>
</feature>
<evidence type="ECO:0000256" key="1">
    <source>
        <dbReference type="ARBA" id="ARBA00022553"/>
    </source>
</evidence>
<dbReference type="EMBL" id="JAUMVS010000132">
    <property type="protein sequence ID" value="MDO4842281.1"/>
    <property type="molecule type" value="Genomic_DNA"/>
</dbReference>
<protein>
    <submittedName>
        <fullName evidence="4">DUF3662 and FHA domain-containing protein</fullName>
    </submittedName>
</protein>
<dbReference type="PANTHER" id="PTHR23308">
    <property type="entry name" value="NUCLEAR INHIBITOR OF PROTEIN PHOSPHATASE-1"/>
    <property type="match status" value="1"/>
</dbReference>
<evidence type="ECO:0000256" key="2">
    <source>
        <dbReference type="SAM" id="MobiDB-lite"/>
    </source>
</evidence>